<evidence type="ECO:0000313" key="2">
    <source>
        <dbReference type="Proteomes" id="UP000259864"/>
    </source>
</evidence>
<dbReference type="Proteomes" id="UP000259864">
    <property type="component" value="Chromosome 1"/>
</dbReference>
<gene>
    <name evidence="1" type="ORF">NCTC10135_01268</name>
</gene>
<sequence length="72" mass="8743">MLTLIIGNRIKNKFADSRILETKTYRDVMKIFKQYKKIQMPYKNDIWHETELPKKVWNSLKKSYIVNFSGNF</sequence>
<accession>A0A3B0PM10</accession>
<dbReference type="KEGG" id="mala:NCTC10135_01268"/>
<protein>
    <submittedName>
        <fullName evidence="1">Uncharacterized protein</fullName>
    </submittedName>
</protein>
<dbReference type="EMBL" id="LS991949">
    <property type="protein sequence ID" value="SYV90743.1"/>
    <property type="molecule type" value="Genomic_DNA"/>
</dbReference>
<reference evidence="2" key="1">
    <citation type="submission" date="2018-06" db="EMBL/GenBank/DDBJ databases">
        <authorList>
            <consortium name="Pathogen Informatics"/>
        </authorList>
    </citation>
    <scope>NUCLEOTIDE SEQUENCE [LARGE SCALE GENOMIC DNA]</scope>
    <source>
        <strain evidence="2">NCTC10135</strain>
    </source>
</reference>
<evidence type="ECO:0000313" key="1">
    <source>
        <dbReference type="EMBL" id="SYV90743.1"/>
    </source>
</evidence>
<proteinExistence type="predicted"/>
<organism evidence="1 2">
    <name type="scientific">Metamycoplasma alkalescens</name>
    <dbReference type="NCBI Taxonomy" id="45363"/>
    <lineage>
        <taxon>Bacteria</taxon>
        <taxon>Bacillati</taxon>
        <taxon>Mycoplasmatota</taxon>
        <taxon>Mycoplasmoidales</taxon>
        <taxon>Metamycoplasmataceae</taxon>
        <taxon>Metamycoplasma</taxon>
    </lineage>
</organism>
<dbReference type="AlphaFoldDB" id="A0A3B0PM10"/>
<name>A0A3B0PM10_9BACT</name>